<dbReference type="InterPro" id="IPR041682">
    <property type="entry name" value="AAA_14"/>
</dbReference>
<dbReference type="EMBL" id="JADIMQ010000117">
    <property type="protein sequence ID" value="MBO8449281.1"/>
    <property type="molecule type" value="Genomic_DNA"/>
</dbReference>
<dbReference type="PANTHER" id="PTHR42990:SF1">
    <property type="entry name" value="AAA+ ATPASE DOMAIN-CONTAINING PROTEIN"/>
    <property type="match status" value="1"/>
</dbReference>
<dbReference type="Proteomes" id="UP000810252">
    <property type="component" value="Unassembled WGS sequence"/>
</dbReference>
<accession>A0A9D9HFA6</accession>
<dbReference type="SUPFAM" id="SSF52540">
    <property type="entry name" value="P-loop containing nucleoside triphosphate hydrolases"/>
    <property type="match status" value="1"/>
</dbReference>
<gene>
    <name evidence="2" type="ORF">IAC29_08430</name>
</gene>
<comment type="caution">
    <text evidence="2">The sequence shown here is derived from an EMBL/GenBank/DDBJ whole genome shotgun (WGS) entry which is preliminary data.</text>
</comment>
<evidence type="ECO:0000313" key="3">
    <source>
        <dbReference type="Proteomes" id="UP000810252"/>
    </source>
</evidence>
<dbReference type="AlphaFoldDB" id="A0A9D9HFA6"/>
<proteinExistence type="predicted"/>
<organism evidence="2 3">
    <name type="scientific">Candidatus Cryptobacteroides merdigallinarum</name>
    <dbReference type="NCBI Taxonomy" id="2840770"/>
    <lineage>
        <taxon>Bacteria</taxon>
        <taxon>Pseudomonadati</taxon>
        <taxon>Bacteroidota</taxon>
        <taxon>Bacteroidia</taxon>
        <taxon>Bacteroidales</taxon>
        <taxon>Candidatus Cryptobacteroides</taxon>
    </lineage>
</organism>
<dbReference type="Pfam" id="PF13173">
    <property type="entry name" value="AAA_14"/>
    <property type="match status" value="1"/>
</dbReference>
<evidence type="ECO:0000259" key="1">
    <source>
        <dbReference type="Pfam" id="PF13173"/>
    </source>
</evidence>
<reference evidence="2" key="1">
    <citation type="submission" date="2020-10" db="EMBL/GenBank/DDBJ databases">
        <authorList>
            <person name="Gilroy R."/>
        </authorList>
    </citation>
    <scope>NUCLEOTIDE SEQUENCE</scope>
    <source>
        <strain evidence="2">20514</strain>
    </source>
</reference>
<feature type="domain" description="AAA" evidence="1">
    <location>
        <begin position="31"/>
        <end position="154"/>
    </location>
</feature>
<name>A0A9D9HFA6_9BACT</name>
<protein>
    <submittedName>
        <fullName evidence="2">AAA family ATPase</fullName>
    </submittedName>
</protein>
<reference evidence="2" key="2">
    <citation type="journal article" date="2021" name="PeerJ">
        <title>Extensive microbial diversity within the chicken gut microbiome revealed by metagenomics and culture.</title>
        <authorList>
            <person name="Gilroy R."/>
            <person name="Ravi A."/>
            <person name="Getino M."/>
            <person name="Pursley I."/>
            <person name="Horton D.L."/>
            <person name="Alikhan N.F."/>
            <person name="Baker D."/>
            <person name="Gharbi K."/>
            <person name="Hall N."/>
            <person name="Watson M."/>
            <person name="Adriaenssens E.M."/>
            <person name="Foster-Nyarko E."/>
            <person name="Jarju S."/>
            <person name="Secka A."/>
            <person name="Antonio M."/>
            <person name="Oren A."/>
            <person name="Chaudhuri R.R."/>
            <person name="La Ragione R."/>
            <person name="Hildebrand F."/>
            <person name="Pallen M.J."/>
        </authorList>
    </citation>
    <scope>NUCLEOTIDE SEQUENCE</scope>
    <source>
        <strain evidence="2">20514</strain>
    </source>
</reference>
<dbReference type="InterPro" id="IPR027417">
    <property type="entry name" value="P-loop_NTPase"/>
</dbReference>
<sequence length="391" mass="45125">MDTLLQAYRIRLDLTPVGYVRSFHDTVNWKNRLIGILGQKGVGKSTMILQHIKLNDNIEESLYVQADDFYFAGNRIYDLALAFFQRGGKKLYIDEIHKYRGWTTEIKMIYDQLPLLQVVYSGSSILDLKKGGKADLSRRAVEYTMPVLSFREYLNISQGWSLKPSSLEDILEGKVYFPYAEYRPLKYYHEYLHHGCYPYFTEEDFLIKLKQSINATVEEDIPKYAEMTVAAAVKLKKLMYMLAQSVPYKPNHTMLARDLDISRNTLPDYIGYLEKSGLFNALREKSTGDGLLQKVEKLYLDNSNIIYALGLGKADEGTIRETMFLTWTKERYSVNSSKISDFEINGITFEVGGKNKKGKQLKEAVRGYIVKDNIEYVAGNNIPIWMFGFIY</sequence>
<evidence type="ECO:0000313" key="2">
    <source>
        <dbReference type="EMBL" id="MBO8449281.1"/>
    </source>
</evidence>
<dbReference type="PANTHER" id="PTHR42990">
    <property type="entry name" value="ATPASE"/>
    <property type="match status" value="1"/>
</dbReference>